<dbReference type="EMBL" id="JAEPRC010000276">
    <property type="protein sequence ID" value="KAG2201711.1"/>
    <property type="molecule type" value="Genomic_DNA"/>
</dbReference>
<dbReference type="OrthoDB" id="2286319at2759"/>
<dbReference type="AlphaFoldDB" id="A0A8H7UWY4"/>
<keyword evidence="3" id="KW-1185">Reference proteome</keyword>
<comment type="caution">
    <text evidence="2">The sequence shown here is derived from an EMBL/GenBank/DDBJ whole genome shotgun (WGS) entry which is preliminary data.</text>
</comment>
<protein>
    <submittedName>
        <fullName evidence="2">Uncharacterized protein</fullName>
    </submittedName>
</protein>
<reference evidence="2" key="1">
    <citation type="submission" date="2020-12" db="EMBL/GenBank/DDBJ databases">
        <title>Metabolic potential, ecology and presence of endohyphal bacteria is reflected in genomic diversity of Mucoromycotina.</title>
        <authorList>
            <person name="Muszewska A."/>
            <person name="Okrasinska A."/>
            <person name="Steczkiewicz K."/>
            <person name="Drgas O."/>
            <person name="Orlowska M."/>
            <person name="Perlinska-Lenart U."/>
            <person name="Aleksandrzak-Piekarczyk T."/>
            <person name="Szatraj K."/>
            <person name="Zielenkiewicz U."/>
            <person name="Pilsyk S."/>
            <person name="Malc E."/>
            <person name="Mieczkowski P."/>
            <person name="Kruszewska J.S."/>
            <person name="Biernat P."/>
            <person name="Pawlowska J."/>
        </authorList>
    </citation>
    <scope>NUCLEOTIDE SEQUENCE</scope>
    <source>
        <strain evidence="2">CBS 226.32</strain>
    </source>
</reference>
<feature type="region of interest" description="Disordered" evidence="1">
    <location>
        <begin position="75"/>
        <end position="172"/>
    </location>
</feature>
<name>A0A8H7UWY4_9FUNG</name>
<feature type="compositionally biased region" description="Acidic residues" evidence="1">
    <location>
        <begin position="87"/>
        <end position="98"/>
    </location>
</feature>
<evidence type="ECO:0000313" key="2">
    <source>
        <dbReference type="EMBL" id="KAG2201711.1"/>
    </source>
</evidence>
<evidence type="ECO:0000313" key="3">
    <source>
        <dbReference type="Proteomes" id="UP000650833"/>
    </source>
</evidence>
<organism evidence="2 3">
    <name type="scientific">Mucor plumbeus</name>
    <dbReference type="NCBI Taxonomy" id="97098"/>
    <lineage>
        <taxon>Eukaryota</taxon>
        <taxon>Fungi</taxon>
        <taxon>Fungi incertae sedis</taxon>
        <taxon>Mucoromycota</taxon>
        <taxon>Mucoromycotina</taxon>
        <taxon>Mucoromycetes</taxon>
        <taxon>Mucorales</taxon>
        <taxon>Mucorineae</taxon>
        <taxon>Mucoraceae</taxon>
        <taxon>Mucor</taxon>
    </lineage>
</organism>
<dbReference type="Proteomes" id="UP000650833">
    <property type="component" value="Unassembled WGS sequence"/>
</dbReference>
<accession>A0A8H7UWY4</accession>
<sequence length="172" mass="19950">MDIINQQQQHYYENTKELLMKRLADASQYKIYPSIIPRNELPLRKILLTTRLWNHVRRQQAMLTMTSTSDEWLFEQENTNEIIPIKEEEEEEEEEEIQEEKVENYSHKRRIDDEPEQLQIKKPKSSNNNTNFHQHFIDSPASPAGPVSSLSSTSSSSPPPTTSNSPAVLLSA</sequence>
<evidence type="ECO:0000256" key="1">
    <source>
        <dbReference type="SAM" id="MobiDB-lite"/>
    </source>
</evidence>
<feature type="compositionally biased region" description="Basic and acidic residues" evidence="1">
    <location>
        <begin position="99"/>
        <end position="112"/>
    </location>
</feature>
<gene>
    <name evidence="2" type="ORF">INT46_004340</name>
</gene>
<feature type="compositionally biased region" description="Low complexity" evidence="1">
    <location>
        <begin position="139"/>
        <end position="172"/>
    </location>
</feature>
<proteinExistence type="predicted"/>